<keyword evidence="1" id="KW-0880">Kelch repeat</keyword>
<dbReference type="SMART" id="SM00225">
    <property type="entry name" value="BTB"/>
    <property type="match status" value="1"/>
</dbReference>
<dbReference type="OrthoDB" id="5856479at2759"/>
<dbReference type="InterPro" id="IPR000210">
    <property type="entry name" value="BTB/POZ_dom"/>
</dbReference>
<dbReference type="InterPro" id="IPR011333">
    <property type="entry name" value="SKP1/BTB/POZ_sf"/>
</dbReference>
<feature type="non-terminal residue" evidence="4">
    <location>
        <position position="196"/>
    </location>
</feature>
<evidence type="ECO:0000256" key="1">
    <source>
        <dbReference type="ARBA" id="ARBA00022441"/>
    </source>
</evidence>
<evidence type="ECO:0000259" key="3">
    <source>
        <dbReference type="PROSITE" id="PS50097"/>
    </source>
</evidence>
<proteinExistence type="predicted"/>
<feature type="domain" description="BTB" evidence="3">
    <location>
        <begin position="28"/>
        <end position="95"/>
    </location>
</feature>
<dbReference type="Gene3D" id="1.25.40.420">
    <property type="match status" value="1"/>
</dbReference>
<keyword evidence="2" id="KW-0677">Repeat</keyword>
<dbReference type="Gene3D" id="3.30.710.10">
    <property type="entry name" value="Potassium Channel Kv1.1, Chain A"/>
    <property type="match status" value="1"/>
</dbReference>
<dbReference type="PANTHER" id="PTHR24412">
    <property type="entry name" value="KELCH PROTEIN"/>
    <property type="match status" value="1"/>
</dbReference>
<evidence type="ECO:0000313" key="5">
    <source>
        <dbReference type="Proteomes" id="UP000230423"/>
    </source>
</evidence>
<sequence length="196" mass="22090">MAIYGQNPVHGRLLLCRLAKLRDNSRLCDVTLVVEGTRINAHRVVLAAATDYFEAMFTNDMAESHSETIELKDVEASALEALINFCYYGRIRISSTNVWSVLPAACLLQLNEVKEQCSEFLEKRLGASNCLKIRAFADTYACDGLLRCAHEYILHNFKVFEAVVEWVRRGVKVAVFDNFLYAVGGYDGNMHLKSTE</sequence>
<dbReference type="EMBL" id="KZ351006">
    <property type="protein sequence ID" value="PIO63346.1"/>
    <property type="molecule type" value="Genomic_DNA"/>
</dbReference>
<keyword evidence="5" id="KW-1185">Reference proteome</keyword>
<dbReference type="AlphaFoldDB" id="A0A2G9TZA1"/>
<evidence type="ECO:0000256" key="2">
    <source>
        <dbReference type="ARBA" id="ARBA00022737"/>
    </source>
</evidence>
<organism evidence="4 5">
    <name type="scientific">Teladorsagia circumcincta</name>
    <name type="common">Brown stomach worm</name>
    <name type="synonym">Ostertagia circumcincta</name>
    <dbReference type="NCBI Taxonomy" id="45464"/>
    <lineage>
        <taxon>Eukaryota</taxon>
        <taxon>Metazoa</taxon>
        <taxon>Ecdysozoa</taxon>
        <taxon>Nematoda</taxon>
        <taxon>Chromadorea</taxon>
        <taxon>Rhabditida</taxon>
        <taxon>Rhabditina</taxon>
        <taxon>Rhabditomorpha</taxon>
        <taxon>Strongyloidea</taxon>
        <taxon>Trichostrongylidae</taxon>
        <taxon>Teladorsagia</taxon>
    </lineage>
</organism>
<dbReference type="Pfam" id="PF00651">
    <property type="entry name" value="BTB"/>
    <property type="match status" value="1"/>
</dbReference>
<dbReference type="Proteomes" id="UP000230423">
    <property type="component" value="Unassembled WGS sequence"/>
</dbReference>
<name>A0A2G9TZA1_TELCI</name>
<reference evidence="4 5" key="1">
    <citation type="submission" date="2015-09" db="EMBL/GenBank/DDBJ databases">
        <title>Draft genome of the parasitic nematode Teladorsagia circumcincta isolate WARC Sus (inbred).</title>
        <authorList>
            <person name="Mitreva M."/>
        </authorList>
    </citation>
    <scope>NUCLEOTIDE SEQUENCE [LARGE SCALE GENOMIC DNA]</scope>
    <source>
        <strain evidence="4 5">S</strain>
    </source>
</reference>
<evidence type="ECO:0000313" key="4">
    <source>
        <dbReference type="EMBL" id="PIO63346.1"/>
    </source>
</evidence>
<dbReference type="PANTHER" id="PTHR24412:SF489">
    <property type="entry name" value="RING FINGER DOMAIN AND KELCH REPEAT-CONTAINING PROTEIN DDB_G0271372"/>
    <property type="match status" value="1"/>
</dbReference>
<dbReference type="FunFam" id="3.30.710.10:FF:000001">
    <property type="entry name" value="Kelch-like family member 20"/>
    <property type="match status" value="1"/>
</dbReference>
<gene>
    <name evidence="4" type="ORF">TELCIR_15054</name>
</gene>
<dbReference type="PROSITE" id="PS50097">
    <property type="entry name" value="BTB"/>
    <property type="match status" value="1"/>
</dbReference>
<dbReference type="SUPFAM" id="SSF54695">
    <property type="entry name" value="POZ domain"/>
    <property type="match status" value="1"/>
</dbReference>
<protein>
    <submittedName>
        <fullName evidence="4">BTB/POZ domain protein</fullName>
    </submittedName>
</protein>
<accession>A0A2G9TZA1</accession>